<dbReference type="GO" id="GO:0003700">
    <property type="term" value="F:DNA-binding transcription factor activity"/>
    <property type="evidence" value="ECO:0007669"/>
    <property type="project" value="InterPro"/>
</dbReference>
<feature type="compositionally biased region" description="Basic and acidic residues" evidence="4">
    <location>
        <begin position="125"/>
        <end position="142"/>
    </location>
</feature>
<dbReference type="PROSITE" id="PS50949">
    <property type="entry name" value="HTH_GNTR"/>
    <property type="match status" value="1"/>
</dbReference>
<accession>A0A6V8K7A4</accession>
<evidence type="ECO:0000256" key="2">
    <source>
        <dbReference type="ARBA" id="ARBA00023125"/>
    </source>
</evidence>
<evidence type="ECO:0000313" key="6">
    <source>
        <dbReference type="EMBL" id="GFJ79400.1"/>
    </source>
</evidence>
<gene>
    <name evidence="6" type="ORF">Phou_035800</name>
</gene>
<dbReference type="Gene3D" id="1.10.10.10">
    <property type="entry name" value="Winged helix-like DNA-binding domain superfamily/Winged helix DNA-binding domain"/>
    <property type="match status" value="1"/>
</dbReference>
<dbReference type="InterPro" id="IPR036388">
    <property type="entry name" value="WH-like_DNA-bd_sf"/>
</dbReference>
<feature type="domain" description="HTH gntR-type" evidence="5">
    <location>
        <begin position="9"/>
        <end position="77"/>
    </location>
</feature>
<feature type="region of interest" description="Disordered" evidence="4">
    <location>
        <begin position="122"/>
        <end position="142"/>
    </location>
</feature>
<dbReference type="GO" id="GO:0045892">
    <property type="term" value="P:negative regulation of DNA-templated transcription"/>
    <property type="evidence" value="ECO:0007669"/>
    <property type="project" value="TreeGrafter"/>
</dbReference>
<dbReference type="Proteomes" id="UP000482800">
    <property type="component" value="Unassembled WGS sequence"/>
</dbReference>
<dbReference type="InterPro" id="IPR036390">
    <property type="entry name" value="WH_DNA-bd_sf"/>
</dbReference>
<evidence type="ECO:0000256" key="1">
    <source>
        <dbReference type="ARBA" id="ARBA00023015"/>
    </source>
</evidence>
<dbReference type="EMBL" id="BLPF01000001">
    <property type="protein sequence ID" value="GFJ79400.1"/>
    <property type="molecule type" value="Genomic_DNA"/>
</dbReference>
<comment type="caution">
    <text evidence="6">The sequence shown here is derived from an EMBL/GenBank/DDBJ whole genome shotgun (WGS) entry which is preliminary data.</text>
</comment>
<keyword evidence="3" id="KW-0804">Transcription</keyword>
<dbReference type="InterPro" id="IPR000524">
    <property type="entry name" value="Tscrpt_reg_HTH_GntR"/>
</dbReference>
<organism evidence="6 7">
    <name type="scientific">Phytohabitans houttuyneae</name>
    <dbReference type="NCBI Taxonomy" id="1076126"/>
    <lineage>
        <taxon>Bacteria</taxon>
        <taxon>Bacillati</taxon>
        <taxon>Actinomycetota</taxon>
        <taxon>Actinomycetes</taxon>
        <taxon>Micromonosporales</taxon>
        <taxon>Micromonosporaceae</taxon>
    </lineage>
</organism>
<dbReference type="CDD" id="cd07377">
    <property type="entry name" value="WHTH_GntR"/>
    <property type="match status" value="1"/>
</dbReference>
<evidence type="ECO:0000313" key="7">
    <source>
        <dbReference type="Proteomes" id="UP000482800"/>
    </source>
</evidence>
<protein>
    <recommendedName>
        <fullName evidence="5">HTH gntR-type domain-containing protein</fullName>
    </recommendedName>
</protein>
<keyword evidence="7" id="KW-1185">Reference proteome</keyword>
<dbReference type="InterPro" id="IPR050679">
    <property type="entry name" value="Bact_HTH_transcr_reg"/>
</dbReference>
<keyword evidence="1" id="KW-0805">Transcription regulation</keyword>
<evidence type="ECO:0000256" key="3">
    <source>
        <dbReference type="ARBA" id="ARBA00023163"/>
    </source>
</evidence>
<dbReference type="PANTHER" id="PTHR44846">
    <property type="entry name" value="MANNOSYL-D-GLYCERATE TRANSPORT/METABOLISM SYSTEM REPRESSOR MNGR-RELATED"/>
    <property type="match status" value="1"/>
</dbReference>
<dbReference type="PRINTS" id="PR00035">
    <property type="entry name" value="HTHGNTR"/>
</dbReference>
<sequence length="142" mass="15754">MIVPGQPPVTGYKELAALIRRQIQDGTLGPGQRLPSEVALRQTYDLSRWTVRQAMAVLRARGLVDFVRGWGMVVRERPPLEAYYAPPGSVIQVRPPEESDVAQWGRVPEGVHMIVVIPPEGAEDDLPHALPGDRFEVHTTSE</sequence>
<dbReference type="PANTHER" id="PTHR44846:SF17">
    <property type="entry name" value="GNTR-FAMILY TRANSCRIPTIONAL REGULATOR"/>
    <property type="match status" value="1"/>
</dbReference>
<dbReference type="SMART" id="SM00345">
    <property type="entry name" value="HTH_GNTR"/>
    <property type="match status" value="1"/>
</dbReference>
<dbReference type="GO" id="GO:0003677">
    <property type="term" value="F:DNA binding"/>
    <property type="evidence" value="ECO:0007669"/>
    <property type="project" value="UniProtKB-KW"/>
</dbReference>
<reference evidence="6 7" key="1">
    <citation type="submission" date="2020-03" db="EMBL/GenBank/DDBJ databases">
        <title>Whole genome shotgun sequence of Phytohabitans houttuyneae NBRC 108639.</title>
        <authorList>
            <person name="Komaki H."/>
            <person name="Tamura T."/>
        </authorList>
    </citation>
    <scope>NUCLEOTIDE SEQUENCE [LARGE SCALE GENOMIC DNA]</scope>
    <source>
        <strain evidence="6 7">NBRC 108639</strain>
    </source>
</reference>
<dbReference type="Pfam" id="PF00392">
    <property type="entry name" value="GntR"/>
    <property type="match status" value="1"/>
</dbReference>
<evidence type="ECO:0000259" key="5">
    <source>
        <dbReference type="PROSITE" id="PS50949"/>
    </source>
</evidence>
<evidence type="ECO:0000256" key="4">
    <source>
        <dbReference type="SAM" id="MobiDB-lite"/>
    </source>
</evidence>
<proteinExistence type="predicted"/>
<dbReference type="AlphaFoldDB" id="A0A6V8K7A4"/>
<name>A0A6V8K7A4_9ACTN</name>
<dbReference type="SUPFAM" id="SSF46785">
    <property type="entry name" value="Winged helix' DNA-binding domain"/>
    <property type="match status" value="1"/>
</dbReference>
<keyword evidence="2" id="KW-0238">DNA-binding</keyword>
<dbReference type="RefSeq" id="WP_173056940.1">
    <property type="nucleotide sequence ID" value="NZ_BAABGO010000001.1"/>
</dbReference>
<reference evidence="6 7" key="2">
    <citation type="submission" date="2020-03" db="EMBL/GenBank/DDBJ databases">
        <authorList>
            <person name="Ichikawa N."/>
            <person name="Kimura A."/>
            <person name="Kitahashi Y."/>
            <person name="Uohara A."/>
        </authorList>
    </citation>
    <scope>NUCLEOTIDE SEQUENCE [LARGE SCALE GENOMIC DNA]</scope>
    <source>
        <strain evidence="6 7">NBRC 108639</strain>
    </source>
</reference>